<dbReference type="PIRSF" id="PIRSF003113">
    <property type="entry name" value="BolA"/>
    <property type="match status" value="1"/>
</dbReference>
<dbReference type="AlphaFoldDB" id="A0A1F6GB71"/>
<dbReference type="PANTHER" id="PTHR46229">
    <property type="entry name" value="BOLA TRANSCRIPTION REGULATOR"/>
    <property type="match status" value="1"/>
</dbReference>
<dbReference type="SUPFAM" id="SSF82657">
    <property type="entry name" value="BolA-like"/>
    <property type="match status" value="1"/>
</dbReference>
<dbReference type="PANTHER" id="PTHR46229:SF2">
    <property type="entry name" value="BOLA-LIKE PROTEIN 1"/>
    <property type="match status" value="1"/>
</dbReference>
<dbReference type="Proteomes" id="UP000178449">
    <property type="component" value="Unassembled WGS sequence"/>
</dbReference>
<dbReference type="InterPro" id="IPR036065">
    <property type="entry name" value="BolA-like_sf"/>
</dbReference>
<dbReference type="EMBL" id="MFNE01000024">
    <property type="protein sequence ID" value="OGG95356.1"/>
    <property type="molecule type" value="Genomic_DNA"/>
</dbReference>
<dbReference type="InterPro" id="IPR002634">
    <property type="entry name" value="BolA"/>
</dbReference>
<evidence type="ECO:0008006" key="5">
    <source>
        <dbReference type="Google" id="ProtNLM"/>
    </source>
</evidence>
<organism evidence="3 4">
    <name type="scientific">Candidatus Lambdaproteobacteria bacterium RIFOXYD2_FULL_50_16</name>
    <dbReference type="NCBI Taxonomy" id="1817772"/>
    <lineage>
        <taxon>Bacteria</taxon>
        <taxon>Pseudomonadati</taxon>
        <taxon>Pseudomonadota</taxon>
        <taxon>Candidatus Lambdaproteobacteria</taxon>
    </lineage>
</organism>
<evidence type="ECO:0000313" key="3">
    <source>
        <dbReference type="EMBL" id="OGG95356.1"/>
    </source>
</evidence>
<protein>
    <recommendedName>
        <fullName evidence="5">BolA family transcriptional regulator</fullName>
    </recommendedName>
</protein>
<evidence type="ECO:0000256" key="2">
    <source>
        <dbReference type="RuleBase" id="RU003860"/>
    </source>
</evidence>
<evidence type="ECO:0000313" key="4">
    <source>
        <dbReference type="Proteomes" id="UP000178449"/>
    </source>
</evidence>
<comment type="caution">
    <text evidence="3">The sequence shown here is derived from an EMBL/GenBank/DDBJ whole genome shotgun (WGS) entry which is preliminary data.</text>
</comment>
<evidence type="ECO:0000256" key="1">
    <source>
        <dbReference type="ARBA" id="ARBA00005578"/>
    </source>
</evidence>
<dbReference type="STRING" id="1817772.A2527_07495"/>
<dbReference type="Pfam" id="PF01722">
    <property type="entry name" value="BolA"/>
    <property type="match status" value="1"/>
</dbReference>
<reference evidence="3 4" key="1">
    <citation type="journal article" date="2016" name="Nat. Commun.">
        <title>Thousands of microbial genomes shed light on interconnected biogeochemical processes in an aquifer system.</title>
        <authorList>
            <person name="Anantharaman K."/>
            <person name="Brown C.T."/>
            <person name="Hug L.A."/>
            <person name="Sharon I."/>
            <person name="Castelle C.J."/>
            <person name="Probst A.J."/>
            <person name="Thomas B.C."/>
            <person name="Singh A."/>
            <person name="Wilkins M.J."/>
            <person name="Karaoz U."/>
            <person name="Brodie E.L."/>
            <person name="Williams K.H."/>
            <person name="Hubbard S.S."/>
            <person name="Banfield J.F."/>
        </authorList>
    </citation>
    <scope>NUCLEOTIDE SEQUENCE [LARGE SCALE GENOMIC DNA]</scope>
</reference>
<proteinExistence type="inferred from homology"/>
<dbReference type="InterPro" id="IPR050961">
    <property type="entry name" value="BolA/IbaG_stress_morph_reg"/>
</dbReference>
<dbReference type="Gene3D" id="3.30.300.90">
    <property type="entry name" value="BolA-like"/>
    <property type="match status" value="1"/>
</dbReference>
<gene>
    <name evidence="3" type="ORF">A2527_07495</name>
</gene>
<name>A0A1F6GB71_9PROT</name>
<sequence>MMATPATVAQLIRDAFECESVEVEDLTGTQNHYGVTVVSAAFQGKSAVERHQMVYRALGELMKEEVHALTINPKLP</sequence>
<accession>A0A1F6GB71</accession>
<comment type="similarity">
    <text evidence="1 2">Belongs to the BolA/IbaG family.</text>
</comment>